<dbReference type="GO" id="GO:1901137">
    <property type="term" value="P:carbohydrate derivative biosynthetic process"/>
    <property type="evidence" value="ECO:0007669"/>
    <property type="project" value="UniProtKB-ARBA"/>
</dbReference>
<dbReference type="SUPFAM" id="SSF53756">
    <property type="entry name" value="UDP-Glycosyltransferase/glycogen phosphorylase"/>
    <property type="match status" value="1"/>
</dbReference>
<dbReference type="EMBL" id="SOHE01000040">
    <property type="protein sequence ID" value="TFD50800.1"/>
    <property type="molecule type" value="Genomic_DNA"/>
</dbReference>
<dbReference type="InterPro" id="IPR028098">
    <property type="entry name" value="Glyco_trans_4-like_N"/>
</dbReference>
<keyword evidence="2" id="KW-0328">Glycosyltransferase</keyword>
<accession>A0A4V3IRA2</accession>
<organism evidence="5 6">
    <name type="scientific">Cryobacterium frigoriphilum</name>
    <dbReference type="NCBI Taxonomy" id="1259150"/>
    <lineage>
        <taxon>Bacteria</taxon>
        <taxon>Bacillati</taxon>
        <taxon>Actinomycetota</taxon>
        <taxon>Actinomycetes</taxon>
        <taxon>Micrococcales</taxon>
        <taxon>Microbacteriaceae</taxon>
        <taxon>Cryobacterium</taxon>
    </lineage>
</organism>
<dbReference type="PANTHER" id="PTHR45947:SF3">
    <property type="entry name" value="SULFOQUINOVOSYL TRANSFERASE SQD2"/>
    <property type="match status" value="1"/>
</dbReference>
<name>A0A4V3IRA2_9MICO</name>
<evidence type="ECO:0000259" key="4">
    <source>
        <dbReference type="Pfam" id="PF13579"/>
    </source>
</evidence>
<evidence type="ECO:0000256" key="1">
    <source>
        <dbReference type="ARBA" id="ARBA00021292"/>
    </source>
</evidence>
<protein>
    <recommendedName>
        <fullName evidence="1">D-inositol 3-phosphate glycosyltransferase</fullName>
    </recommendedName>
</protein>
<dbReference type="Gene3D" id="3.40.50.2000">
    <property type="entry name" value="Glycogen Phosphorylase B"/>
    <property type="match status" value="2"/>
</dbReference>
<keyword evidence="6" id="KW-1185">Reference proteome</keyword>
<dbReference type="Proteomes" id="UP000297447">
    <property type="component" value="Unassembled WGS sequence"/>
</dbReference>
<dbReference type="GO" id="GO:0016758">
    <property type="term" value="F:hexosyltransferase activity"/>
    <property type="evidence" value="ECO:0007669"/>
    <property type="project" value="TreeGrafter"/>
</dbReference>
<comment type="caution">
    <text evidence="5">The sequence shown here is derived from an EMBL/GenBank/DDBJ whole genome shotgun (WGS) entry which is preliminary data.</text>
</comment>
<dbReference type="InterPro" id="IPR050194">
    <property type="entry name" value="Glycosyltransferase_grp1"/>
</dbReference>
<dbReference type="Pfam" id="PF13692">
    <property type="entry name" value="Glyco_trans_1_4"/>
    <property type="match status" value="1"/>
</dbReference>
<evidence type="ECO:0000256" key="2">
    <source>
        <dbReference type="ARBA" id="ARBA00022676"/>
    </source>
</evidence>
<evidence type="ECO:0000313" key="5">
    <source>
        <dbReference type="EMBL" id="TFD50800.1"/>
    </source>
</evidence>
<dbReference type="RefSeq" id="WP_134519115.1">
    <property type="nucleotide sequence ID" value="NZ_SOHE01000040.1"/>
</dbReference>
<evidence type="ECO:0000256" key="3">
    <source>
        <dbReference type="ARBA" id="ARBA00022679"/>
    </source>
</evidence>
<dbReference type="Pfam" id="PF13579">
    <property type="entry name" value="Glyco_trans_4_4"/>
    <property type="match status" value="1"/>
</dbReference>
<reference evidence="5 6" key="1">
    <citation type="submission" date="2019-03" db="EMBL/GenBank/DDBJ databases">
        <title>Genomics of glacier-inhabiting Cryobacterium strains.</title>
        <authorList>
            <person name="Liu Q."/>
            <person name="Xin Y.-H."/>
        </authorList>
    </citation>
    <scope>NUCLEOTIDE SEQUENCE [LARGE SCALE GENOMIC DNA]</scope>
    <source>
        <strain evidence="5 6">Hh14</strain>
    </source>
</reference>
<gene>
    <name evidence="5" type="ORF">E3T55_08355</name>
</gene>
<dbReference type="CDD" id="cd03794">
    <property type="entry name" value="GT4_WbuB-like"/>
    <property type="match status" value="1"/>
</dbReference>
<sequence>MVVRPARVVLATRLFTPEVGAGSFRLQALTDALVARGAQVEVVTTTPPRTARIGPDSAGVTVSRFPALRDAGGNVRGYVQYLSFDLPLLFRLLFRRADVIVSEPPPTTGVVVSFVSALKRRPYVYYAADIWTDALNALAVPRVIKRIMRAVEGFVFRHADAIIAVSDEVAARVTQFGVDAARLSVANNGINTALFTPHGALADTPGPVFVYTGTMSEWQGASVFLEAMSRVVQSHPTAQLRFFGQGSDESALRATAARLGLTTVTFGGVVPPDVAALWLRSATAALASIKPGQGYDFAKPTKIYAAAACGTPVIFAGAGAGAQLVNQNALGWGADYTVDAVAAAMGAAIDEHGDGTRARLQQARSDWAESNASLRVTGQRAADAVLASATRGRSARSH</sequence>
<dbReference type="PANTHER" id="PTHR45947">
    <property type="entry name" value="SULFOQUINOVOSYL TRANSFERASE SQD2"/>
    <property type="match status" value="1"/>
</dbReference>
<dbReference type="OrthoDB" id="3657271at2"/>
<feature type="domain" description="Glycosyltransferase subfamily 4-like N-terminal" evidence="4">
    <location>
        <begin position="25"/>
        <end position="189"/>
    </location>
</feature>
<evidence type="ECO:0000313" key="6">
    <source>
        <dbReference type="Proteomes" id="UP000297447"/>
    </source>
</evidence>
<keyword evidence="3 5" id="KW-0808">Transferase</keyword>
<proteinExistence type="predicted"/>
<dbReference type="AlphaFoldDB" id="A0A4V3IRA2"/>